<sequence>MFFLALIFCLTSGALAQSLGFGRCPNVDTLESFDANEYDGVWYENQRSLPNIHELNTKCTTANFSQIDDDMMKIVIQFTSSLTGEQFPLTGSGVIDTNHCPNGTNCGKLLFQFPHGIAGHDRRPYWILDTDYTSYSVVWSCTNNFLTHIKFLWILTREADPDDSVLDQATNVLLKNQIDNIPLKTTDQKNCP</sequence>
<evidence type="ECO:0000256" key="2">
    <source>
        <dbReference type="ARBA" id="ARBA00019890"/>
    </source>
</evidence>
<dbReference type="InterPro" id="IPR012674">
    <property type="entry name" value="Calycin"/>
</dbReference>
<comment type="similarity">
    <text evidence="1 4">Belongs to the calycin superfamily. Lipocalin family.</text>
</comment>
<dbReference type="GO" id="GO:0000302">
    <property type="term" value="P:response to reactive oxygen species"/>
    <property type="evidence" value="ECO:0007669"/>
    <property type="project" value="TreeGrafter"/>
</dbReference>
<dbReference type="GO" id="GO:0005737">
    <property type="term" value="C:cytoplasm"/>
    <property type="evidence" value="ECO:0007669"/>
    <property type="project" value="TreeGrafter"/>
</dbReference>
<dbReference type="GO" id="GO:0007420">
    <property type="term" value="P:brain development"/>
    <property type="evidence" value="ECO:0007669"/>
    <property type="project" value="InterPro"/>
</dbReference>
<keyword evidence="7" id="KW-1185">Reference proteome</keyword>
<dbReference type="PANTHER" id="PTHR10612">
    <property type="entry name" value="APOLIPOPROTEIN D"/>
    <property type="match status" value="1"/>
</dbReference>
<dbReference type="Gene3D" id="2.40.128.20">
    <property type="match status" value="1"/>
</dbReference>
<feature type="domain" description="Lipocalin/cytosolic fatty-acid binding" evidence="5">
    <location>
        <begin position="43"/>
        <end position="189"/>
    </location>
</feature>
<dbReference type="SUPFAM" id="SSF50814">
    <property type="entry name" value="Lipocalins"/>
    <property type="match status" value="1"/>
</dbReference>
<dbReference type="InterPro" id="IPR002969">
    <property type="entry name" value="ApolipopD"/>
</dbReference>
<dbReference type="EMBL" id="JAQQBS010000003">
    <property type="protein sequence ID" value="KAK0171212.1"/>
    <property type="molecule type" value="Genomic_DNA"/>
</dbReference>
<feature type="signal peptide" evidence="4">
    <location>
        <begin position="1"/>
        <end position="16"/>
    </location>
</feature>
<evidence type="ECO:0000256" key="3">
    <source>
        <dbReference type="ARBA" id="ARBA00023283"/>
    </source>
</evidence>
<dbReference type="PRINTS" id="PR01219">
    <property type="entry name" value="APOLIPOPROTD"/>
</dbReference>
<reference evidence="6" key="1">
    <citation type="journal article" date="2023" name="bioRxiv">
        <title>Scaffold-level genome assemblies of two parasitoid biocontrol wasps reveal the parthenogenesis mechanism and an associated novel virus.</title>
        <authorList>
            <person name="Inwood S."/>
            <person name="Skelly J."/>
            <person name="Guhlin J."/>
            <person name="Harrop T."/>
            <person name="Goldson S."/>
            <person name="Dearden P."/>
        </authorList>
    </citation>
    <scope>NUCLEOTIDE SEQUENCE</scope>
    <source>
        <strain evidence="6">Irish</strain>
        <tissue evidence="6">Whole body</tissue>
    </source>
</reference>
<feature type="chain" id="PRO_5041501385" description="Apolipoprotein D" evidence="4">
    <location>
        <begin position="17"/>
        <end position="192"/>
    </location>
</feature>
<comment type="caution">
    <text evidence="6">The sequence shown here is derived from an EMBL/GenBank/DDBJ whole genome shotgun (WGS) entry which is preliminary data.</text>
</comment>
<dbReference type="GO" id="GO:0006869">
    <property type="term" value="P:lipid transport"/>
    <property type="evidence" value="ECO:0007669"/>
    <property type="project" value="InterPro"/>
</dbReference>
<protein>
    <recommendedName>
        <fullName evidence="2">Apolipoprotein D</fullName>
    </recommendedName>
</protein>
<keyword evidence="4" id="KW-0732">Signal</keyword>
<dbReference type="GO" id="GO:0042246">
    <property type="term" value="P:tissue regeneration"/>
    <property type="evidence" value="ECO:0007669"/>
    <property type="project" value="InterPro"/>
</dbReference>
<evidence type="ECO:0000256" key="4">
    <source>
        <dbReference type="PIRNR" id="PIRNR036893"/>
    </source>
</evidence>
<dbReference type="PANTHER" id="PTHR10612:SF34">
    <property type="entry name" value="APOLIPOPROTEIN D"/>
    <property type="match status" value="1"/>
</dbReference>
<evidence type="ECO:0000259" key="5">
    <source>
        <dbReference type="Pfam" id="PF00061"/>
    </source>
</evidence>
<dbReference type="InterPro" id="IPR022271">
    <property type="entry name" value="Lipocalin_ApoD"/>
</dbReference>
<evidence type="ECO:0000313" key="7">
    <source>
        <dbReference type="Proteomes" id="UP001168990"/>
    </source>
</evidence>
<dbReference type="Pfam" id="PF00061">
    <property type="entry name" value="Lipocalin"/>
    <property type="match status" value="1"/>
</dbReference>
<accession>A0AA39FKD8</accession>
<reference evidence="6" key="2">
    <citation type="submission" date="2023-03" db="EMBL/GenBank/DDBJ databases">
        <authorList>
            <person name="Inwood S.N."/>
            <person name="Skelly J.G."/>
            <person name="Guhlin J."/>
            <person name="Harrop T.W.R."/>
            <person name="Goldson S.G."/>
            <person name="Dearden P.K."/>
        </authorList>
    </citation>
    <scope>NUCLEOTIDE SEQUENCE</scope>
    <source>
        <strain evidence="6">Irish</strain>
        <tissue evidence="6">Whole body</tissue>
    </source>
</reference>
<dbReference type="Proteomes" id="UP001168990">
    <property type="component" value="Unassembled WGS sequence"/>
</dbReference>
<dbReference type="PIRSF" id="PIRSF036893">
    <property type="entry name" value="Lipocalin_ApoD"/>
    <property type="match status" value="1"/>
</dbReference>
<dbReference type="GO" id="GO:0008289">
    <property type="term" value="F:lipid binding"/>
    <property type="evidence" value="ECO:0007669"/>
    <property type="project" value="InterPro"/>
</dbReference>
<name>A0AA39FKD8_9HYME</name>
<organism evidence="6 7">
    <name type="scientific">Microctonus aethiopoides</name>
    <dbReference type="NCBI Taxonomy" id="144406"/>
    <lineage>
        <taxon>Eukaryota</taxon>
        <taxon>Metazoa</taxon>
        <taxon>Ecdysozoa</taxon>
        <taxon>Arthropoda</taxon>
        <taxon>Hexapoda</taxon>
        <taxon>Insecta</taxon>
        <taxon>Pterygota</taxon>
        <taxon>Neoptera</taxon>
        <taxon>Endopterygota</taxon>
        <taxon>Hymenoptera</taxon>
        <taxon>Apocrita</taxon>
        <taxon>Ichneumonoidea</taxon>
        <taxon>Braconidae</taxon>
        <taxon>Euphorinae</taxon>
        <taxon>Microctonus</taxon>
    </lineage>
</organism>
<gene>
    <name evidence="6" type="ORF">PV328_008963</name>
</gene>
<evidence type="ECO:0000256" key="1">
    <source>
        <dbReference type="ARBA" id="ARBA00006889"/>
    </source>
</evidence>
<evidence type="ECO:0000313" key="6">
    <source>
        <dbReference type="EMBL" id="KAK0171212.1"/>
    </source>
</evidence>
<proteinExistence type="inferred from homology"/>
<dbReference type="GO" id="GO:0006629">
    <property type="term" value="P:lipid metabolic process"/>
    <property type="evidence" value="ECO:0007669"/>
    <property type="project" value="TreeGrafter"/>
</dbReference>
<dbReference type="AlphaFoldDB" id="A0AA39FKD8"/>
<keyword evidence="3" id="KW-0873">Pyrrolidone carboxylic acid</keyword>
<dbReference type="InterPro" id="IPR000566">
    <property type="entry name" value="Lipocln_cytosolic_FA-bd_dom"/>
</dbReference>